<reference evidence="2" key="1">
    <citation type="journal article" date="2019" name="bioRxiv">
        <title>The Genome of the Zebra Mussel, Dreissena polymorpha: A Resource for Invasive Species Research.</title>
        <authorList>
            <person name="McCartney M.A."/>
            <person name="Auch B."/>
            <person name="Kono T."/>
            <person name="Mallez S."/>
            <person name="Zhang Y."/>
            <person name="Obille A."/>
            <person name="Becker A."/>
            <person name="Abrahante J.E."/>
            <person name="Garbe J."/>
            <person name="Badalamenti J.P."/>
            <person name="Herman A."/>
            <person name="Mangelson H."/>
            <person name="Liachko I."/>
            <person name="Sullivan S."/>
            <person name="Sone E.D."/>
            <person name="Koren S."/>
            <person name="Silverstein K.A.T."/>
            <person name="Beckman K.B."/>
            <person name="Gohl D.M."/>
        </authorList>
    </citation>
    <scope>NUCLEOTIDE SEQUENCE</scope>
    <source>
        <strain evidence="2">Duluth1</strain>
        <tissue evidence="2">Whole animal</tissue>
    </source>
</reference>
<sequence length="51" mass="5585">MPSTTLKPMQFSKLNAFYIGGGIILGLGVVIIAAIIIYCIRRQKRSGYTPI</sequence>
<keyword evidence="3" id="KW-1185">Reference proteome</keyword>
<reference evidence="2" key="2">
    <citation type="submission" date="2020-11" db="EMBL/GenBank/DDBJ databases">
        <authorList>
            <person name="McCartney M.A."/>
            <person name="Auch B."/>
            <person name="Kono T."/>
            <person name="Mallez S."/>
            <person name="Becker A."/>
            <person name="Gohl D.M."/>
            <person name="Silverstein K.A.T."/>
            <person name="Koren S."/>
            <person name="Bechman K.B."/>
            <person name="Herman A."/>
            <person name="Abrahante J.E."/>
            <person name="Garbe J."/>
        </authorList>
    </citation>
    <scope>NUCLEOTIDE SEQUENCE</scope>
    <source>
        <strain evidence="2">Duluth1</strain>
        <tissue evidence="2">Whole animal</tissue>
    </source>
</reference>
<organism evidence="2 3">
    <name type="scientific">Dreissena polymorpha</name>
    <name type="common">Zebra mussel</name>
    <name type="synonym">Mytilus polymorpha</name>
    <dbReference type="NCBI Taxonomy" id="45954"/>
    <lineage>
        <taxon>Eukaryota</taxon>
        <taxon>Metazoa</taxon>
        <taxon>Spiralia</taxon>
        <taxon>Lophotrochozoa</taxon>
        <taxon>Mollusca</taxon>
        <taxon>Bivalvia</taxon>
        <taxon>Autobranchia</taxon>
        <taxon>Heteroconchia</taxon>
        <taxon>Euheterodonta</taxon>
        <taxon>Imparidentia</taxon>
        <taxon>Neoheterodontei</taxon>
        <taxon>Myida</taxon>
        <taxon>Dreissenoidea</taxon>
        <taxon>Dreissenidae</taxon>
        <taxon>Dreissena</taxon>
    </lineage>
</organism>
<accession>A0A9D4D155</accession>
<comment type="caution">
    <text evidence="2">The sequence shown here is derived from an EMBL/GenBank/DDBJ whole genome shotgun (WGS) entry which is preliminary data.</text>
</comment>
<dbReference type="EMBL" id="JAIWYP010000011">
    <property type="protein sequence ID" value="KAH3735966.1"/>
    <property type="molecule type" value="Genomic_DNA"/>
</dbReference>
<evidence type="ECO:0000313" key="2">
    <source>
        <dbReference type="EMBL" id="KAH3735966.1"/>
    </source>
</evidence>
<protein>
    <submittedName>
        <fullName evidence="2">Uncharacterized protein</fullName>
    </submittedName>
</protein>
<gene>
    <name evidence="2" type="ORF">DPMN_042527</name>
</gene>
<dbReference type="Proteomes" id="UP000828390">
    <property type="component" value="Unassembled WGS sequence"/>
</dbReference>
<feature type="transmembrane region" description="Helical" evidence="1">
    <location>
        <begin position="16"/>
        <end position="40"/>
    </location>
</feature>
<keyword evidence="1" id="KW-0812">Transmembrane</keyword>
<keyword evidence="1" id="KW-1133">Transmembrane helix</keyword>
<evidence type="ECO:0000256" key="1">
    <source>
        <dbReference type="SAM" id="Phobius"/>
    </source>
</evidence>
<name>A0A9D4D155_DREPO</name>
<proteinExistence type="predicted"/>
<dbReference type="AlphaFoldDB" id="A0A9D4D155"/>
<evidence type="ECO:0000313" key="3">
    <source>
        <dbReference type="Proteomes" id="UP000828390"/>
    </source>
</evidence>
<keyword evidence="1" id="KW-0472">Membrane</keyword>